<feature type="domain" description="Pseudouridine synthase I TruA alpha/beta" evidence="8">
    <location>
        <begin position="9"/>
        <end position="104"/>
    </location>
</feature>
<comment type="subunit">
    <text evidence="4">Homodimer.</text>
</comment>
<comment type="function">
    <text evidence="4">Formation of pseudouridine at positions 38, 39 and 40 in the anticodon stem and loop of transfer RNAs.</text>
</comment>
<dbReference type="AlphaFoldDB" id="A0A1M6TDE0"/>
<comment type="catalytic activity">
    <reaction evidence="4 7">
        <text>uridine(38/39/40) in tRNA = pseudouridine(38/39/40) in tRNA</text>
        <dbReference type="Rhea" id="RHEA:22376"/>
        <dbReference type="Rhea" id="RHEA-COMP:10085"/>
        <dbReference type="Rhea" id="RHEA-COMP:10087"/>
        <dbReference type="ChEBI" id="CHEBI:65314"/>
        <dbReference type="ChEBI" id="CHEBI:65315"/>
        <dbReference type="EC" id="5.4.99.12"/>
    </reaction>
</comment>
<protein>
    <recommendedName>
        <fullName evidence="4">tRNA pseudouridine synthase A</fullName>
        <ecNumber evidence="4">5.4.99.12</ecNumber>
    </recommendedName>
    <alternativeName>
        <fullName evidence="4">tRNA pseudouridine(38-40) synthase</fullName>
    </alternativeName>
    <alternativeName>
        <fullName evidence="4">tRNA pseudouridylate synthase I</fullName>
    </alternativeName>
    <alternativeName>
        <fullName evidence="4">tRNA-uridine isomerase I</fullName>
    </alternativeName>
</protein>
<dbReference type="InterPro" id="IPR020103">
    <property type="entry name" value="PsdUridine_synth_cat_dom_sf"/>
</dbReference>
<dbReference type="GO" id="GO:0003723">
    <property type="term" value="F:RNA binding"/>
    <property type="evidence" value="ECO:0007669"/>
    <property type="project" value="InterPro"/>
</dbReference>
<evidence type="ECO:0000256" key="5">
    <source>
        <dbReference type="PIRSR" id="PIRSR001430-1"/>
    </source>
</evidence>
<dbReference type="EMBL" id="FRAJ01000025">
    <property type="protein sequence ID" value="SHK54990.1"/>
    <property type="molecule type" value="Genomic_DNA"/>
</dbReference>
<keyword evidence="10" id="KW-1185">Reference proteome</keyword>
<evidence type="ECO:0000256" key="2">
    <source>
        <dbReference type="ARBA" id="ARBA00022694"/>
    </source>
</evidence>
<dbReference type="InterPro" id="IPR001406">
    <property type="entry name" value="PsdUridine_synth_TruA"/>
</dbReference>
<comment type="similarity">
    <text evidence="1 4 7">Belongs to the tRNA pseudouridine synthase TruA family.</text>
</comment>
<evidence type="ECO:0000256" key="6">
    <source>
        <dbReference type="PIRSR" id="PIRSR001430-2"/>
    </source>
</evidence>
<reference evidence="9 10" key="1">
    <citation type="submission" date="2016-11" db="EMBL/GenBank/DDBJ databases">
        <authorList>
            <person name="Jaros S."/>
            <person name="Januszkiewicz K."/>
            <person name="Wedrychowicz H."/>
        </authorList>
    </citation>
    <scope>NUCLEOTIDE SEQUENCE [LARGE SCALE GENOMIC DNA]</scope>
    <source>
        <strain evidence="9 10">DSM 14501</strain>
    </source>
</reference>
<dbReference type="RefSeq" id="WP_072968698.1">
    <property type="nucleotide sequence ID" value="NZ_FRAJ01000025.1"/>
</dbReference>
<dbReference type="Gene3D" id="3.30.70.580">
    <property type="entry name" value="Pseudouridine synthase I, catalytic domain, N-terminal subdomain"/>
    <property type="match status" value="1"/>
</dbReference>
<evidence type="ECO:0000313" key="10">
    <source>
        <dbReference type="Proteomes" id="UP000184082"/>
    </source>
</evidence>
<evidence type="ECO:0000313" key="9">
    <source>
        <dbReference type="EMBL" id="SHK54990.1"/>
    </source>
</evidence>
<sequence>MKNVKLTISYDGTNFSGWQIQPNTRTVQGEIEKALQKIMKKEIRINGSGRTDAGVHALGQVANFKADFTIPVNKIAVALNSILPEDIVIKGAEEVDEDFHARYSVKKKKYIYKIYNDKIKNPIYRNYSYFFNRAIDINKLIESSKYFIGKHDFKGFMSSGSYVKDTVRVIYSIDIKKEDKFINLEYTGNGFLYNMVRIITGTLLDVNIGKININRLDEIIKSKDRKNAGHTVPPQGLYLAEVYY</sequence>
<comment type="caution">
    <text evidence="4">Lacks conserved residue(s) required for the propagation of feature annotation.</text>
</comment>
<evidence type="ECO:0000256" key="7">
    <source>
        <dbReference type="RuleBase" id="RU003792"/>
    </source>
</evidence>
<dbReference type="GO" id="GO:0160147">
    <property type="term" value="F:tRNA pseudouridine(38-40) synthase activity"/>
    <property type="evidence" value="ECO:0007669"/>
    <property type="project" value="UniProtKB-EC"/>
</dbReference>
<dbReference type="Pfam" id="PF01416">
    <property type="entry name" value="PseudoU_synth_1"/>
    <property type="match status" value="2"/>
</dbReference>
<name>A0A1M6TDE0_9FIRM</name>
<gene>
    <name evidence="4" type="primary">truA</name>
    <name evidence="9" type="ORF">SAMN02745883_02318</name>
</gene>
<dbReference type="FunFam" id="3.30.70.580:FF:000001">
    <property type="entry name" value="tRNA pseudouridine synthase A"/>
    <property type="match status" value="1"/>
</dbReference>
<dbReference type="PANTHER" id="PTHR11142">
    <property type="entry name" value="PSEUDOURIDYLATE SYNTHASE"/>
    <property type="match status" value="1"/>
</dbReference>
<dbReference type="GO" id="GO:0031119">
    <property type="term" value="P:tRNA pseudouridine synthesis"/>
    <property type="evidence" value="ECO:0007669"/>
    <property type="project" value="UniProtKB-UniRule"/>
</dbReference>
<dbReference type="STRING" id="1121266.SAMN02745883_02318"/>
<dbReference type="InterPro" id="IPR020094">
    <property type="entry name" value="TruA/RsuA/RluB/E/F_N"/>
</dbReference>
<dbReference type="EC" id="5.4.99.12" evidence="4"/>
<evidence type="ECO:0000259" key="8">
    <source>
        <dbReference type="Pfam" id="PF01416"/>
    </source>
</evidence>
<dbReference type="Gene3D" id="3.30.70.660">
    <property type="entry name" value="Pseudouridine synthase I, catalytic domain, C-terminal subdomain"/>
    <property type="match status" value="1"/>
</dbReference>
<feature type="active site" description="Nucleophile" evidence="4 5">
    <location>
        <position position="52"/>
    </location>
</feature>
<dbReference type="Proteomes" id="UP000184082">
    <property type="component" value="Unassembled WGS sequence"/>
</dbReference>
<keyword evidence="3 4" id="KW-0413">Isomerase</keyword>
<dbReference type="HAMAP" id="MF_00171">
    <property type="entry name" value="TruA"/>
    <property type="match status" value="1"/>
</dbReference>
<evidence type="ECO:0000256" key="3">
    <source>
        <dbReference type="ARBA" id="ARBA00023235"/>
    </source>
</evidence>
<dbReference type="InterPro" id="IPR020095">
    <property type="entry name" value="PsdUridine_synth_TruA_C"/>
</dbReference>
<organism evidence="9 10">
    <name type="scientific">Caminicella sporogenes DSM 14501</name>
    <dbReference type="NCBI Taxonomy" id="1121266"/>
    <lineage>
        <taxon>Bacteria</taxon>
        <taxon>Bacillati</taxon>
        <taxon>Bacillota</taxon>
        <taxon>Clostridia</taxon>
        <taxon>Peptostreptococcales</taxon>
        <taxon>Caminicellaceae</taxon>
        <taxon>Caminicella</taxon>
    </lineage>
</organism>
<evidence type="ECO:0000256" key="4">
    <source>
        <dbReference type="HAMAP-Rule" id="MF_00171"/>
    </source>
</evidence>
<feature type="binding site" evidence="4 6">
    <location>
        <position position="110"/>
    </location>
    <ligand>
        <name>substrate</name>
    </ligand>
</feature>
<feature type="domain" description="Pseudouridine synthase I TruA alpha/beta" evidence="8">
    <location>
        <begin position="145"/>
        <end position="244"/>
    </location>
</feature>
<proteinExistence type="inferred from homology"/>
<accession>A0A1M6TDE0</accession>
<dbReference type="SUPFAM" id="SSF55120">
    <property type="entry name" value="Pseudouridine synthase"/>
    <property type="match status" value="1"/>
</dbReference>
<evidence type="ECO:0000256" key="1">
    <source>
        <dbReference type="ARBA" id="ARBA00009375"/>
    </source>
</evidence>
<dbReference type="PANTHER" id="PTHR11142:SF0">
    <property type="entry name" value="TRNA PSEUDOURIDINE SYNTHASE-LIKE 1"/>
    <property type="match status" value="1"/>
</dbReference>
<dbReference type="CDD" id="cd02570">
    <property type="entry name" value="PseudoU_synth_EcTruA"/>
    <property type="match status" value="1"/>
</dbReference>
<dbReference type="NCBIfam" id="TIGR00071">
    <property type="entry name" value="hisT_truA"/>
    <property type="match status" value="1"/>
</dbReference>
<dbReference type="PIRSF" id="PIRSF001430">
    <property type="entry name" value="tRNA_psdUrid_synth"/>
    <property type="match status" value="1"/>
</dbReference>
<dbReference type="InterPro" id="IPR020097">
    <property type="entry name" value="PsdUridine_synth_TruA_a/b_dom"/>
</dbReference>
<keyword evidence="2 4" id="KW-0819">tRNA processing</keyword>